<sequence length="600" mass="66500">MILKRLYELAEREALLDDLAFKEESIAVQIGVKSDGKYTGIVDLRSEIPSKSGKGKPKKSKGKLLRVPQPHGSPNVSGFACYFADTLPRVLPITDDKKSRLSRETFWNQIRQAAQETQDEALLAVAAFGDLLEVDEGLRERLRHDVDELKLAAGARATFTLVPSDDNKPISVRSSVRDWYRNFFEKHQAEKLDEGPVGVCQVTGEHGPLATTHATKIKLPGGQGAGVALVSNDKAAFESYELPKAVNASVSYRASEAYARALNALIADERSSVSAGNVRFLFWTTSEGDDSIANLFSQPTPDDITKLFDDVRRGKSHSRPVETADFYCLSVSPNAARMVVRDYLELPLAKAKENIADWFRDLEIVDAFTLVEGAAFSIWLLAAGTVRKGDDISPNVTPWLLKAAIDGKPLPDSILADVLRRLRVENAPSRFSPARMGLIKLALNRHPQKGTLTMTPSIDPEASKQSLGYACGELLAFLARCQDPKSFGANAQIVERYFGAASMSPQYVFPVLIKLNRHHLAKIRDEMPGFAFDLEKELEERLEPFLPSPGLPPDFPAVLNLVEQGRFALGFYHRRAEYRRRNQDRKIQKEAELAAETPNV</sequence>
<gene>
    <name evidence="2" type="ORF">Pan216_32700</name>
</gene>
<dbReference type="RefSeq" id="WP_145259129.1">
    <property type="nucleotide sequence ID" value="NZ_CP036279.1"/>
</dbReference>
<name>A0A518B601_9BACT</name>
<evidence type="ECO:0000313" key="2">
    <source>
        <dbReference type="EMBL" id="QDU62403.1"/>
    </source>
</evidence>
<dbReference type="NCBIfam" id="TIGR01863">
    <property type="entry name" value="cas_Csd1"/>
    <property type="match status" value="1"/>
</dbReference>
<dbReference type="EMBL" id="CP036279">
    <property type="protein sequence ID" value="QDU62403.1"/>
    <property type="molecule type" value="Genomic_DNA"/>
</dbReference>
<reference evidence="2 3" key="1">
    <citation type="submission" date="2019-02" db="EMBL/GenBank/DDBJ databases">
        <title>Deep-cultivation of Planctomycetes and their phenomic and genomic characterization uncovers novel biology.</title>
        <authorList>
            <person name="Wiegand S."/>
            <person name="Jogler M."/>
            <person name="Boedeker C."/>
            <person name="Pinto D."/>
            <person name="Vollmers J."/>
            <person name="Rivas-Marin E."/>
            <person name="Kohn T."/>
            <person name="Peeters S.H."/>
            <person name="Heuer A."/>
            <person name="Rast P."/>
            <person name="Oberbeckmann S."/>
            <person name="Bunk B."/>
            <person name="Jeske O."/>
            <person name="Meyerdierks A."/>
            <person name="Storesund J.E."/>
            <person name="Kallscheuer N."/>
            <person name="Luecker S."/>
            <person name="Lage O.M."/>
            <person name="Pohl T."/>
            <person name="Merkel B.J."/>
            <person name="Hornburger P."/>
            <person name="Mueller R.-W."/>
            <person name="Bruemmer F."/>
            <person name="Labrenz M."/>
            <person name="Spormann A.M."/>
            <person name="Op den Camp H."/>
            <person name="Overmann J."/>
            <person name="Amann R."/>
            <person name="Jetten M.S.M."/>
            <person name="Mascher T."/>
            <person name="Medema M.H."/>
            <person name="Devos D.P."/>
            <person name="Kaster A.-K."/>
            <person name="Ovreas L."/>
            <person name="Rohde M."/>
            <person name="Galperin M.Y."/>
            <person name="Jogler C."/>
        </authorList>
    </citation>
    <scope>NUCLEOTIDE SEQUENCE [LARGE SCALE GENOMIC DNA]</scope>
    <source>
        <strain evidence="2 3">Pan216</strain>
    </source>
</reference>
<feature type="compositionally biased region" description="Basic residues" evidence="1">
    <location>
        <begin position="53"/>
        <end position="64"/>
    </location>
</feature>
<dbReference type="Pfam" id="PF09709">
    <property type="entry name" value="Cas_Csd1"/>
    <property type="match status" value="1"/>
</dbReference>
<protein>
    <submittedName>
        <fullName evidence="2">CRISPR-associated protein</fullName>
    </submittedName>
</protein>
<evidence type="ECO:0000313" key="3">
    <source>
        <dbReference type="Proteomes" id="UP000317093"/>
    </source>
</evidence>
<dbReference type="AlphaFoldDB" id="A0A518B601"/>
<proteinExistence type="predicted"/>
<feature type="region of interest" description="Disordered" evidence="1">
    <location>
        <begin position="49"/>
        <end position="71"/>
    </location>
</feature>
<accession>A0A518B601</accession>
<evidence type="ECO:0000256" key="1">
    <source>
        <dbReference type="SAM" id="MobiDB-lite"/>
    </source>
</evidence>
<organism evidence="2 3">
    <name type="scientific">Kolteria novifilia</name>
    <dbReference type="NCBI Taxonomy" id="2527975"/>
    <lineage>
        <taxon>Bacteria</taxon>
        <taxon>Pseudomonadati</taxon>
        <taxon>Planctomycetota</taxon>
        <taxon>Planctomycetia</taxon>
        <taxon>Kolteriales</taxon>
        <taxon>Kolteriaceae</taxon>
        <taxon>Kolteria</taxon>
    </lineage>
</organism>
<dbReference type="InterPro" id="IPR010144">
    <property type="entry name" value="CRISPR-assoc_prot_Csd1-typ"/>
</dbReference>
<dbReference type="Proteomes" id="UP000317093">
    <property type="component" value="Chromosome"/>
</dbReference>
<keyword evidence="3" id="KW-1185">Reference proteome</keyword>
<dbReference type="KEGG" id="knv:Pan216_32700"/>
<dbReference type="OrthoDB" id="9778918at2"/>